<sequence>MIDIKNLNVIETKDGVPIKLFATVKNKSNAIYANQVGIKSAGLISTEFFQPIDSFEKSYAESKGYL</sequence>
<organism evidence="1 2">
    <name type="scientific">Sporofaciens musculi</name>
    <dbReference type="NCBI Taxonomy" id="2681861"/>
    <lineage>
        <taxon>Bacteria</taxon>
        <taxon>Bacillati</taxon>
        <taxon>Bacillota</taxon>
        <taxon>Clostridia</taxon>
        <taxon>Lachnospirales</taxon>
        <taxon>Lachnospiraceae</taxon>
        <taxon>Sporofaciens</taxon>
    </lineage>
</organism>
<dbReference type="EMBL" id="WUQX01000001">
    <property type="protein sequence ID" value="MXP75795.1"/>
    <property type="molecule type" value="Genomic_DNA"/>
</dbReference>
<comment type="caution">
    <text evidence="1">The sequence shown here is derived from an EMBL/GenBank/DDBJ whole genome shotgun (WGS) entry which is preliminary data.</text>
</comment>
<evidence type="ECO:0000313" key="2">
    <source>
        <dbReference type="Proteomes" id="UP000460412"/>
    </source>
</evidence>
<gene>
    <name evidence="1" type="ORF">GN277_10515</name>
</gene>
<name>A0A7X3MG25_9FIRM</name>
<keyword evidence="2" id="KW-1185">Reference proteome</keyword>
<reference evidence="1 2" key="1">
    <citation type="submission" date="2019-12" db="EMBL/GenBank/DDBJ databases">
        <title>Sporaefaciens musculi gen. nov., sp. nov., a novel bacterium isolated from the caecum of an obese mouse.</title>
        <authorList>
            <person name="Rasmussen T.S."/>
            <person name="Streidl T."/>
            <person name="Hitch T.C.A."/>
            <person name="Wortmann E."/>
            <person name="Deptula P."/>
            <person name="Hansen M."/>
            <person name="Nielsen D.S."/>
            <person name="Clavel T."/>
            <person name="Vogensen F.K."/>
        </authorList>
    </citation>
    <scope>NUCLEOTIDE SEQUENCE [LARGE SCALE GENOMIC DNA]</scope>
    <source>
        <strain evidence="1 2">WCA-9-b2</strain>
    </source>
</reference>
<protein>
    <submittedName>
        <fullName evidence="1">Uncharacterized protein</fullName>
    </submittedName>
</protein>
<proteinExistence type="predicted"/>
<dbReference type="RefSeq" id="WP_159750990.1">
    <property type="nucleotide sequence ID" value="NZ_CATIYY010000022.1"/>
</dbReference>
<dbReference type="Proteomes" id="UP000460412">
    <property type="component" value="Unassembled WGS sequence"/>
</dbReference>
<evidence type="ECO:0000313" key="1">
    <source>
        <dbReference type="EMBL" id="MXP75795.1"/>
    </source>
</evidence>
<dbReference type="AlphaFoldDB" id="A0A7X3MG25"/>
<accession>A0A7X3MG25</accession>